<dbReference type="InterPro" id="IPR014051">
    <property type="entry name" value="Phosphoesterase_HXTX"/>
</dbReference>
<comment type="caution">
    <text evidence="4">The sequence shown here is derived from an EMBL/GenBank/DDBJ whole genome shotgun (WGS) entry which is preliminary data.</text>
</comment>
<dbReference type="InterPro" id="IPR004175">
    <property type="entry name" value="RNA_CPDase"/>
</dbReference>
<feature type="active site" description="Proton donor" evidence="2">
    <location>
        <position position="37"/>
    </location>
</feature>
<organism evidence="4 5">
    <name type="scientific">Thiovibrio frasassiensis</name>
    <dbReference type="NCBI Taxonomy" id="2984131"/>
    <lineage>
        <taxon>Bacteria</taxon>
        <taxon>Pseudomonadati</taxon>
        <taxon>Thermodesulfobacteriota</taxon>
        <taxon>Desulfobulbia</taxon>
        <taxon>Desulfobulbales</taxon>
        <taxon>Thiovibrionaceae</taxon>
        <taxon>Thiovibrio</taxon>
    </lineage>
</organism>
<dbReference type="NCBIfam" id="TIGR02258">
    <property type="entry name" value="2_5_ligase"/>
    <property type="match status" value="1"/>
</dbReference>
<evidence type="ECO:0000259" key="3">
    <source>
        <dbReference type="Pfam" id="PF02834"/>
    </source>
</evidence>
<comment type="similarity">
    <text evidence="2">Belongs to the 2H phosphoesterase superfamily. ThpR family.</text>
</comment>
<feature type="short sequence motif" description="HXTX 2" evidence="2">
    <location>
        <begin position="121"/>
        <end position="124"/>
    </location>
</feature>
<comment type="catalytic activity">
    <reaction evidence="2">
        <text>a 3'-end 2',3'-cyclophospho-ribonucleotide-RNA + H2O = a 3'-end 2'-phospho-ribonucleotide-RNA + H(+)</text>
        <dbReference type="Rhea" id="RHEA:11828"/>
        <dbReference type="Rhea" id="RHEA-COMP:10464"/>
        <dbReference type="Rhea" id="RHEA-COMP:17353"/>
        <dbReference type="ChEBI" id="CHEBI:15377"/>
        <dbReference type="ChEBI" id="CHEBI:15378"/>
        <dbReference type="ChEBI" id="CHEBI:83064"/>
        <dbReference type="ChEBI" id="CHEBI:173113"/>
        <dbReference type="EC" id="3.1.4.58"/>
    </reaction>
</comment>
<feature type="domain" description="Phosphoesterase HXTX" evidence="3">
    <location>
        <begin position="8"/>
        <end position="86"/>
    </location>
</feature>
<dbReference type="EC" id="3.1.4.58" evidence="2"/>
<evidence type="ECO:0000313" key="4">
    <source>
        <dbReference type="EMBL" id="MDG4475104.1"/>
    </source>
</evidence>
<dbReference type="InterPro" id="IPR009097">
    <property type="entry name" value="Cyclic_Pdiesterase"/>
</dbReference>
<feature type="active site" description="Proton acceptor" evidence="2">
    <location>
        <position position="121"/>
    </location>
</feature>
<dbReference type="GO" id="GO:0008664">
    <property type="term" value="F:RNA 2',3'-cyclic 3'-phosphodiesterase activity"/>
    <property type="evidence" value="ECO:0007669"/>
    <property type="project" value="UniProtKB-EC"/>
</dbReference>
<dbReference type="Proteomes" id="UP001154240">
    <property type="component" value="Unassembled WGS sequence"/>
</dbReference>
<dbReference type="SUPFAM" id="SSF55144">
    <property type="entry name" value="LigT-like"/>
    <property type="match status" value="1"/>
</dbReference>
<dbReference type="RefSeq" id="WP_307632080.1">
    <property type="nucleotide sequence ID" value="NZ_JAPHEH010000001.1"/>
</dbReference>
<accession>A0A9X4RKZ2</accession>
<dbReference type="AlphaFoldDB" id="A0A9X4RKZ2"/>
<feature type="domain" description="Phosphoesterase HXTX" evidence="3">
    <location>
        <begin position="93"/>
        <end position="166"/>
    </location>
</feature>
<dbReference type="EMBL" id="JAPHEH010000001">
    <property type="protein sequence ID" value="MDG4475104.1"/>
    <property type="molecule type" value="Genomic_DNA"/>
</dbReference>
<keyword evidence="5" id="KW-1185">Reference proteome</keyword>
<keyword evidence="1 2" id="KW-0378">Hydrolase</keyword>
<proteinExistence type="inferred from homology"/>
<dbReference type="Gene3D" id="3.90.1140.10">
    <property type="entry name" value="Cyclic phosphodiesterase"/>
    <property type="match status" value="1"/>
</dbReference>
<sequence>MYRLFAAIDLPPDIAAQVQALCLGLNGARWVQGEQMHLTLRFIGEVDGGIFRDIKEGLATIKAPPFSLQVKGLGFFPPRKPPRVLWAGVTPVEQVSGLRNRIENVLVGMGLEPEGRKYSPHITLARLRDTPLAGLNRFLAGNGLFATPEFAVSEFHLYASELTAKGAFHTRVASYPLR</sequence>
<protein>
    <recommendedName>
        <fullName evidence="2">RNA 2',3'-cyclic phosphodiesterase</fullName>
        <shortName evidence="2">RNA 2',3'-CPDase</shortName>
        <ecNumber evidence="2">3.1.4.58</ecNumber>
    </recommendedName>
</protein>
<evidence type="ECO:0000256" key="2">
    <source>
        <dbReference type="HAMAP-Rule" id="MF_01940"/>
    </source>
</evidence>
<reference evidence="4" key="1">
    <citation type="journal article" date="2022" name="bioRxiv">
        <title>Thiovibrio frasassiensisgen. nov., sp. nov., an autotrophic, elemental sulfur disproportionating bacterium isolated from sulfidic karst sediment, and proposal of Thiovibrionaceae fam. nov.</title>
        <authorList>
            <person name="Aronson H."/>
            <person name="Thomas C."/>
            <person name="Bhattacharyya M."/>
            <person name="Eckstein S."/>
            <person name="Jensen S."/>
            <person name="Barco R."/>
            <person name="Macalady J."/>
            <person name="Amend J."/>
        </authorList>
    </citation>
    <scope>NUCLEOTIDE SEQUENCE</scope>
    <source>
        <strain evidence="4">RS19-109</strain>
    </source>
</reference>
<gene>
    <name evidence="4" type="primary">thpR</name>
    <name evidence="4" type="ORF">OLX77_02890</name>
</gene>
<dbReference type="HAMAP" id="MF_01940">
    <property type="entry name" value="RNA_CPDase"/>
    <property type="match status" value="1"/>
</dbReference>
<feature type="short sequence motif" description="HXTX 1" evidence="2">
    <location>
        <begin position="37"/>
        <end position="40"/>
    </location>
</feature>
<reference evidence="4" key="2">
    <citation type="submission" date="2022-10" db="EMBL/GenBank/DDBJ databases">
        <authorList>
            <person name="Aronson H.S."/>
        </authorList>
    </citation>
    <scope>NUCLEOTIDE SEQUENCE</scope>
    <source>
        <strain evidence="4">RS19-109</strain>
    </source>
</reference>
<dbReference type="Pfam" id="PF02834">
    <property type="entry name" value="LigT_PEase"/>
    <property type="match status" value="2"/>
</dbReference>
<dbReference type="PANTHER" id="PTHR35561:SF1">
    <property type="entry name" value="RNA 2',3'-CYCLIC PHOSPHODIESTERASE"/>
    <property type="match status" value="1"/>
</dbReference>
<comment type="function">
    <text evidence="2">Hydrolyzes RNA 2',3'-cyclic phosphodiester to an RNA 2'-phosphomonoester.</text>
</comment>
<name>A0A9X4RKZ2_9BACT</name>
<dbReference type="GO" id="GO:0004113">
    <property type="term" value="F:2',3'-cyclic-nucleotide 3'-phosphodiesterase activity"/>
    <property type="evidence" value="ECO:0007669"/>
    <property type="project" value="InterPro"/>
</dbReference>
<evidence type="ECO:0000313" key="5">
    <source>
        <dbReference type="Proteomes" id="UP001154240"/>
    </source>
</evidence>
<dbReference type="PANTHER" id="PTHR35561">
    <property type="entry name" value="RNA 2',3'-CYCLIC PHOSPHODIESTERASE"/>
    <property type="match status" value="1"/>
</dbReference>
<evidence type="ECO:0000256" key="1">
    <source>
        <dbReference type="ARBA" id="ARBA00022801"/>
    </source>
</evidence>